<dbReference type="RefSeq" id="XP_001611988.1">
    <property type="nucleotide sequence ID" value="XM_001611938.1"/>
</dbReference>
<evidence type="ECO:0000256" key="4">
    <source>
        <dbReference type="ARBA" id="ARBA00022824"/>
    </source>
</evidence>
<dbReference type="Proteomes" id="UP000002173">
    <property type="component" value="Unassembled WGS sequence"/>
</dbReference>
<evidence type="ECO:0000256" key="2">
    <source>
        <dbReference type="ARBA" id="ARBA00008917"/>
    </source>
</evidence>
<dbReference type="AlphaFoldDB" id="A7APD6"/>
<evidence type="ECO:0000313" key="9">
    <source>
        <dbReference type="Proteomes" id="UP000002173"/>
    </source>
</evidence>
<keyword evidence="9" id="KW-1185">Reference proteome</keyword>
<dbReference type="GeneID" id="5480240"/>
<evidence type="ECO:0000256" key="1">
    <source>
        <dbReference type="ARBA" id="ARBA00004477"/>
    </source>
</evidence>
<evidence type="ECO:0000256" key="5">
    <source>
        <dbReference type="ARBA" id="ARBA00022989"/>
    </source>
</evidence>
<reference evidence="9" key="3">
    <citation type="journal article" date="2021" name="Int. J. Parasitol.">
        <title>Comparative analysis of gene expression between Babesia bovis blood stages and kinetes allowed by improved genome annotation.</title>
        <authorList>
            <person name="Ueti M.W."/>
            <person name="Johnson W.C."/>
            <person name="Kappmeyer L.S."/>
            <person name="Herndon D.R."/>
            <person name="Mousel M.R."/>
            <person name="Reif K.E."/>
            <person name="Taus N.S."/>
            <person name="Ifeonu O.O."/>
            <person name="Silva J.C."/>
            <person name="Suarez C.E."/>
            <person name="Brayton K.A."/>
        </authorList>
    </citation>
    <scope>NUCLEOTIDE SEQUENCE [LARGE SCALE GENOMIC DNA]</scope>
</reference>
<dbReference type="InParanoid" id="A7APD6"/>
<reference evidence="8 9" key="1">
    <citation type="journal article" date="2007" name="PLoS Pathog.">
        <title>Genome sequence of Babesia bovis and comparative analysis of apicomplexan hemoprotozoa.</title>
        <authorList>
            <person name="Brayton K.A."/>
            <person name="Lau A.O.T."/>
            <person name="Herndon D.R."/>
            <person name="Hannick L."/>
            <person name="Kappmeyer L.S."/>
            <person name="Berens S.J."/>
            <person name="Bidwell S.L."/>
            <person name="Brown W.C."/>
            <person name="Crabtree J."/>
            <person name="Fadrosh D."/>
            <person name="Feldblum T."/>
            <person name="Forberger H.A."/>
            <person name="Haas B.J."/>
            <person name="Howell J.M."/>
            <person name="Khouri H."/>
            <person name="Koo H."/>
            <person name="Mann D.J."/>
            <person name="Norimine J."/>
            <person name="Paulsen I.T."/>
            <person name="Radune D."/>
            <person name="Ren Q."/>
            <person name="Smith R.K. Jr."/>
            <person name="Suarez C.E."/>
            <person name="White O."/>
            <person name="Wortman J.R."/>
            <person name="Knowles D.P. Jr."/>
            <person name="McElwain T.F."/>
            <person name="Nene V.M."/>
        </authorList>
    </citation>
    <scope>NUCLEOTIDE SEQUENCE [LARGE SCALE GENOMIC DNA]</scope>
    <source>
        <strain evidence="8">T2Bo</strain>
    </source>
</reference>
<comment type="similarity">
    <text evidence="2 7">Belongs to the derlin family.</text>
</comment>
<keyword evidence="3 7" id="KW-0812">Transmembrane</keyword>
<proteinExistence type="inferred from homology"/>
<dbReference type="eggNOG" id="KOG0858">
    <property type="taxonomic scope" value="Eukaryota"/>
</dbReference>
<name>A7APD6_BABBO</name>
<feature type="transmembrane region" description="Helical" evidence="7">
    <location>
        <begin position="162"/>
        <end position="193"/>
    </location>
</feature>
<keyword evidence="6 7" id="KW-0472">Membrane</keyword>
<evidence type="ECO:0000256" key="3">
    <source>
        <dbReference type="ARBA" id="ARBA00022692"/>
    </source>
</evidence>
<dbReference type="GO" id="GO:0006950">
    <property type="term" value="P:response to stress"/>
    <property type="evidence" value="ECO:0007669"/>
    <property type="project" value="UniProtKB-ARBA"/>
</dbReference>
<accession>A7APD6</accession>
<keyword evidence="5 7" id="KW-1133">Transmembrane helix</keyword>
<keyword evidence="4 7" id="KW-0256">Endoplasmic reticulum</keyword>
<dbReference type="SUPFAM" id="SSF144091">
    <property type="entry name" value="Rhomboid-like"/>
    <property type="match status" value="1"/>
</dbReference>
<protein>
    <recommendedName>
        <fullName evidence="7">Derlin</fullName>
    </recommendedName>
</protein>
<gene>
    <name evidence="8" type="ORF">BBOV_III008600</name>
</gene>
<organism evidence="8 9">
    <name type="scientific">Babesia bovis</name>
    <dbReference type="NCBI Taxonomy" id="5865"/>
    <lineage>
        <taxon>Eukaryota</taxon>
        <taxon>Sar</taxon>
        <taxon>Alveolata</taxon>
        <taxon>Apicomplexa</taxon>
        <taxon>Aconoidasida</taxon>
        <taxon>Piroplasmida</taxon>
        <taxon>Babesiidae</taxon>
        <taxon>Babesia</taxon>
    </lineage>
</organism>
<dbReference type="InterPro" id="IPR007599">
    <property type="entry name" value="DER1"/>
</dbReference>
<dbReference type="GO" id="GO:0005789">
    <property type="term" value="C:endoplasmic reticulum membrane"/>
    <property type="evidence" value="ECO:0007669"/>
    <property type="project" value="UniProtKB-SubCell"/>
</dbReference>
<dbReference type="EMBL" id="AAXT01000001">
    <property type="protein sequence ID" value="EDO08420.1"/>
    <property type="molecule type" value="Genomic_DNA"/>
</dbReference>
<dbReference type="VEuPathDB" id="PiroplasmaDB:BBOV_III008600"/>
<dbReference type="PANTHER" id="PTHR11009">
    <property type="entry name" value="DER1-LIKE PROTEIN, DERLIN"/>
    <property type="match status" value="1"/>
</dbReference>
<comment type="subcellular location">
    <subcellularLocation>
        <location evidence="1 7">Endoplasmic reticulum membrane</location>
        <topology evidence="1 7">Multi-pass membrane protein</topology>
    </subcellularLocation>
</comment>
<dbReference type="STRING" id="5865.A7APD6"/>
<evidence type="ECO:0000256" key="7">
    <source>
        <dbReference type="RuleBase" id="RU363059"/>
    </source>
</evidence>
<comment type="function">
    <text evidence="7">May be involved in the degradation of misfolded endoplasmic reticulum (ER) luminal proteins.</text>
</comment>
<evidence type="ECO:0000256" key="6">
    <source>
        <dbReference type="ARBA" id="ARBA00023136"/>
    </source>
</evidence>
<dbReference type="InterPro" id="IPR035952">
    <property type="entry name" value="Rhomboid-like_sf"/>
</dbReference>
<reference evidence="9" key="2">
    <citation type="journal article" date="2020" name="Data Brief">
        <title>Transcriptome dataset of Babesia bovis life stages within vertebrate and invertebrate hosts.</title>
        <authorList>
            <person name="Ueti M.W."/>
            <person name="Johnson W.C."/>
            <person name="Kappmeyer L.S."/>
            <person name="Herndon D.R."/>
            <person name="Mousel M.R."/>
            <person name="Reif K.E."/>
            <person name="Taus N.S."/>
            <person name="Ifeonu O.O."/>
            <person name="Silva J.C."/>
            <person name="Suarez C.E."/>
            <person name="Brayton K.A."/>
        </authorList>
    </citation>
    <scope>NUCLEOTIDE SEQUENCE [LARGE SCALE GENOMIC DNA]</scope>
</reference>
<dbReference type="OMA" id="LWRCVTS"/>
<evidence type="ECO:0000313" key="8">
    <source>
        <dbReference type="EMBL" id="EDO08420.1"/>
    </source>
</evidence>
<dbReference type="KEGG" id="bbo:BBOV_III008600"/>
<feature type="transmembrane region" description="Helical" evidence="7">
    <location>
        <begin position="61"/>
        <end position="82"/>
    </location>
</feature>
<dbReference type="Pfam" id="PF04511">
    <property type="entry name" value="DER1"/>
    <property type="match status" value="1"/>
</dbReference>
<dbReference type="FunCoup" id="A7APD6">
    <property type="interactions" value="36"/>
</dbReference>
<comment type="caution">
    <text evidence="8">The sequence shown here is derived from an EMBL/GenBank/DDBJ whole genome shotgun (WGS) entry which is preliminary data.</text>
</comment>
<sequence>MWNTMDGQGPEAWYASLPKVTKTIITSMFILTLFTTFKIISLQSIVLDWQIIRKTYGVHRILLACLYAGQFSFRWVIQAYMFSQFSTTLERNPVFSSSVGSYLYFILIEVVLICLISLIFYWPSGFPFLNDALMFSILYYWSKRDMWNSVSIYVFTVKAYQLPYAMLFLNFIMGAPMIINIIGMIAGHIYYLIREVLPTMGYKNYVSKTPHWIDYIAGRLDAMYEYAGLNMGQRPFSGPYNLYRQRPIRIPFTGRGVRLGTL</sequence>
<feature type="transmembrane region" description="Helical" evidence="7">
    <location>
        <begin position="102"/>
        <end position="121"/>
    </location>
</feature>
<feature type="transmembrane region" description="Helical" evidence="7">
    <location>
        <begin position="20"/>
        <end position="40"/>
    </location>
</feature>